<dbReference type="InterPro" id="IPR049730">
    <property type="entry name" value="SNF2/RAD54-like_C"/>
</dbReference>
<dbReference type="PANTHER" id="PTHR45626">
    <property type="entry name" value="TRANSCRIPTION TERMINATION FACTOR 2-RELATED"/>
    <property type="match status" value="1"/>
</dbReference>
<dbReference type="PROSITE" id="PS51194">
    <property type="entry name" value="HELICASE_CTER"/>
    <property type="match status" value="1"/>
</dbReference>
<dbReference type="GO" id="GO:0005524">
    <property type="term" value="F:ATP binding"/>
    <property type="evidence" value="ECO:0007669"/>
    <property type="project" value="UniProtKB-KW"/>
</dbReference>
<reference evidence="12 13" key="1">
    <citation type="submission" date="2016-03" db="EMBL/GenBank/DDBJ databases">
        <authorList>
            <person name="Ploux O."/>
        </authorList>
    </citation>
    <scope>NUCLEOTIDE SEQUENCE [LARGE SCALE GENOMIC DNA]</scope>
    <source>
        <strain evidence="12 13">UAMH 11012</strain>
    </source>
</reference>
<keyword evidence="1" id="KW-0479">Metal-binding</keyword>
<evidence type="ECO:0000256" key="2">
    <source>
        <dbReference type="ARBA" id="ARBA00022741"/>
    </source>
</evidence>
<evidence type="ECO:0000256" key="8">
    <source>
        <dbReference type="SAM" id="MobiDB-lite"/>
    </source>
</evidence>
<sequence>MFSHKRSHDEGAESDTDVGFPAPKRRTTCAVEGAYSAHPVESNQDNSLHAQEDFPTAPSPRVSIFSSSRAQIINTTTRPGSSPATATAHVVETGDKHQEMCLGMLAESRVEFLKPSTIAKHYRGSAKRTAELHFRIRADAITILNEAKEEVGVLDSKTAQVLKLLRQTYKPLRLELFMDQDDWKDYSTKCRDYTLKIMVYANKDNVEDIGAILSDHRLFLQEPTHFPSPHKYCNPHVLSWTDKTETNRYLSTPMGSVQIAEEVESILSSFSSTDLMTSLQQDGRIRTKLQAYGHQLAALQFMVAREKEIVEENYLSLWQPKSSFGEPCFIHEITQAAQLTRPCECRGGILADEMGMGKSLTLLALTLHTLGRRYQDQHRNMPGDPWNQERHYRSRATLIVAPKSSIIPLRVTPLLLTSALKLFATGACKLRSEVLLSFSHFSANKVSRHLYPDTLRVYLYHGSSTNVGHEDLLDKDIVLTTYETVRSDMNNSETLRKVSWLRVVLDEAHHIRNRSTNCFQAIVDLNAERRWCLTGTPIQNRLDDLFSLLQFLRFHPLENQSNARKYILEPLGRQDEKGLRNLRLTMRVISLRRGKQQTCNRRRNEYRIPVSLSVDERQRYNSTLIKAQRLARIGARSCGLIMLQSISALRQLCSHGSLAQFLCSDLYLNDNNNDHKPPPRATFENCDNCHEKFSPPDKIAGVFKGSCGHEICSECVGEQRNSQCLDSIATPSQCYICQEPIVASDLIDTVSSDNDVDMDRDDALPPGNMLSSKVEQVLSNLTELQERSDAESCNEPTKRYDLPFHAVLIVARLIVTSLVFSHWIKTLDTLGQALSNRGMAFVRIDGSLSLEQRSSVIHSFQSMPSIRIMLLSYGSGSVGLNLAAATHVHLMEPHWNPMVEAQAAARVDRLDQRKDIHIYRYIVKDSIEERIQKIQRSKIQLAKLSNCQTPATENSSDAENIKVWKRNSIKMEQDWLTQV</sequence>
<evidence type="ECO:0000256" key="7">
    <source>
        <dbReference type="PROSITE-ProRule" id="PRU00175"/>
    </source>
</evidence>
<evidence type="ECO:0000256" key="4">
    <source>
        <dbReference type="ARBA" id="ARBA00022801"/>
    </source>
</evidence>
<dbReference type="CDD" id="cd18793">
    <property type="entry name" value="SF2_C_SNF"/>
    <property type="match status" value="1"/>
</dbReference>
<dbReference type="PROSITE" id="PS50089">
    <property type="entry name" value="ZF_RING_2"/>
    <property type="match status" value="1"/>
</dbReference>
<dbReference type="OrthoDB" id="448448at2759"/>
<dbReference type="GO" id="GO:0008094">
    <property type="term" value="F:ATP-dependent activity, acting on DNA"/>
    <property type="evidence" value="ECO:0007669"/>
    <property type="project" value="TreeGrafter"/>
</dbReference>
<dbReference type="PROSITE" id="PS51192">
    <property type="entry name" value="HELICASE_ATP_BIND_1"/>
    <property type="match status" value="1"/>
</dbReference>
<feature type="domain" description="RING-type" evidence="9">
    <location>
        <begin position="686"/>
        <end position="738"/>
    </location>
</feature>
<keyword evidence="4" id="KW-0378">Hydrolase</keyword>
<dbReference type="Pfam" id="PF00176">
    <property type="entry name" value="SNF2-rel_dom"/>
    <property type="match status" value="2"/>
</dbReference>
<dbReference type="PROSITE" id="PS00518">
    <property type="entry name" value="ZF_RING_1"/>
    <property type="match status" value="1"/>
</dbReference>
<feature type="domain" description="Helicase C-terminal" evidence="11">
    <location>
        <begin position="808"/>
        <end position="957"/>
    </location>
</feature>
<proteinExistence type="predicted"/>
<dbReference type="Proteomes" id="UP000184330">
    <property type="component" value="Unassembled WGS sequence"/>
</dbReference>
<evidence type="ECO:0000313" key="12">
    <source>
        <dbReference type="EMBL" id="CZR69306.1"/>
    </source>
</evidence>
<dbReference type="InterPro" id="IPR014001">
    <property type="entry name" value="Helicase_ATP-bd"/>
</dbReference>
<evidence type="ECO:0000256" key="1">
    <source>
        <dbReference type="ARBA" id="ARBA00022723"/>
    </source>
</evidence>
<keyword evidence="5" id="KW-0862">Zinc</keyword>
<evidence type="ECO:0000259" key="11">
    <source>
        <dbReference type="PROSITE" id="PS51194"/>
    </source>
</evidence>
<dbReference type="Gene3D" id="3.40.50.10810">
    <property type="entry name" value="Tandem AAA-ATPase domain"/>
    <property type="match status" value="1"/>
</dbReference>
<keyword evidence="13" id="KW-1185">Reference proteome</keyword>
<gene>
    <name evidence="12" type="ORF">PAC_19206</name>
</gene>
<feature type="domain" description="Helicase ATP-binding" evidence="10">
    <location>
        <begin position="339"/>
        <end position="555"/>
    </location>
</feature>
<evidence type="ECO:0000313" key="13">
    <source>
        <dbReference type="Proteomes" id="UP000184330"/>
    </source>
</evidence>
<dbReference type="EMBL" id="FJOG01000068">
    <property type="protein sequence ID" value="CZR69306.1"/>
    <property type="molecule type" value="Genomic_DNA"/>
</dbReference>
<keyword evidence="6" id="KW-0067">ATP-binding</keyword>
<dbReference type="STRING" id="576137.A0A1L7XWA4"/>
<dbReference type="SUPFAM" id="SSF52540">
    <property type="entry name" value="P-loop containing nucleoside triphosphate hydrolases"/>
    <property type="match status" value="2"/>
</dbReference>
<dbReference type="InterPro" id="IPR001650">
    <property type="entry name" value="Helicase_C-like"/>
</dbReference>
<keyword evidence="3 7" id="KW-0863">Zinc-finger</keyword>
<dbReference type="SMART" id="SM00490">
    <property type="entry name" value="HELICc"/>
    <property type="match status" value="1"/>
</dbReference>
<feature type="region of interest" description="Disordered" evidence="8">
    <location>
        <begin position="1"/>
        <end position="23"/>
    </location>
</feature>
<evidence type="ECO:0000256" key="5">
    <source>
        <dbReference type="ARBA" id="ARBA00022833"/>
    </source>
</evidence>
<dbReference type="PANTHER" id="PTHR45626:SF52">
    <property type="entry name" value="SINGLE-STRANDED DNA-DEPENDENT ATPASE (EUROFUNG)"/>
    <property type="match status" value="1"/>
</dbReference>
<dbReference type="InterPro" id="IPR027417">
    <property type="entry name" value="P-loop_NTPase"/>
</dbReference>
<keyword evidence="2" id="KW-0547">Nucleotide-binding</keyword>
<dbReference type="GO" id="GO:0016787">
    <property type="term" value="F:hydrolase activity"/>
    <property type="evidence" value="ECO:0007669"/>
    <property type="project" value="UniProtKB-KW"/>
</dbReference>
<dbReference type="InterPro" id="IPR017907">
    <property type="entry name" value="Znf_RING_CS"/>
</dbReference>
<dbReference type="InterPro" id="IPR050628">
    <property type="entry name" value="SNF2_RAD54_helicase_TF"/>
</dbReference>
<feature type="region of interest" description="Disordered" evidence="8">
    <location>
        <begin position="39"/>
        <end position="61"/>
    </location>
</feature>
<dbReference type="GO" id="GO:0006281">
    <property type="term" value="P:DNA repair"/>
    <property type="evidence" value="ECO:0007669"/>
    <property type="project" value="TreeGrafter"/>
</dbReference>
<evidence type="ECO:0000256" key="3">
    <source>
        <dbReference type="ARBA" id="ARBA00022771"/>
    </source>
</evidence>
<dbReference type="GO" id="GO:0008270">
    <property type="term" value="F:zinc ion binding"/>
    <property type="evidence" value="ECO:0007669"/>
    <property type="project" value="UniProtKB-KW"/>
</dbReference>
<evidence type="ECO:0000256" key="6">
    <source>
        <dbReference type="ARBA" id="ARBA00022840"/>
    </source>
</evidence>
<protein>
    <submittedName>
        <fullName evidence="12">Uncharacterized protein</fullName>
    </submittedName>
</protein>
<dbReference type="GO" id="GO:0005634">
    <property type="term" value="C:nucleus"/>
    <property type="evidence" value="ECO:0007669"/>
    <property type="project" value="TreeGrafter"/>
</dbReference>
<dbReference type="SMART" id="SM00487">
    <property type="entry name" value="DEXDc"/>
    <property type="match status" value="1"/>
</dbReference>
<dbReference type="AlphaFoldDB" id="A0A1L7XWA4"/>
<dbReference type="Gene3D" id="3.40.50.300">
    <property type="entry name" value="P-loop containing nucleotide triphosphate hydrolases"/>
    <property type="match status" value="1"/>
</dbReference>
<evidence type="ECO:0000259" key="10">
    <source>
        <dbReference type="PROSITE" id="PS51192"/>
    </source>
</evidence>
<organism evidence="12 13">
    <name type="scientific">Phialocephala subalpina</name>
    <dbReference type="NCBI Taxonomy" id="576137"/>
    <lineage>
        <taxon>Eukaryota</taxon>
        <taxon>Fungi</taxon>
        <taxon>Dikarya</taxon>
        <taxon>Ascomycota</taxon>
        <taxon>Pezizomycotina</taxon>
        <taxon>Leotiomycetes</taxon>
        <taxon>Helotiales</taxon>
        <taxon>Mollisiaceae</taxon>
        <taxon>Phialocephala</taxon>
        <taxon>Phialocephala fortinii species complex</taxon>
    </lineage>
</organism>
<name>A0A1L7XWA4_9HELO</name>
<dbReference type="InterPro" id="IPR038718">
    <property type="entry name" value="SNF2-like_sf"/>
</dbReference>
<dbReference type="Pfam" id="PF00271">
    <property type="entry name" value="Helicase_C"/>
    <property type="match status" value="1"/>
</dbReference>
<evidence type="ECO:0000259" key="9">
    <source>
        <dbReference type="PROSITE" id="PS50089"/>
    </source>
</evidence>
<dbReference type="InterPro" id="IPR001841">
    <property type="entry name" value="Znf_RING"/>
</dbReference>
<dbReference type="InterPro" id="IPR000330">
    <property type="entry name" value="SNF2_N"/>
</dbReference>
<dbReference type="CDD" id="cd18008">
    <property type="entry name" value="DEXDc_SHPRH-like"/>
    <property type="match status" value="1"/>
</dbReference>
<accession>A0A1L7XWA4</accession>